<keyword evidence="10 12" id="KW-0676">Redox-active center</keyword>
<dbReference type="SUPFAM" id="SSF51230">
    <property type="entry name" value="Single hybrid motif"/>
    <property type="match status" value="2"/>
</dbReference>
<feature type="region of interest" description="Disordered" evidence="13">
    <location>
        <begin position="209"/>
        <end position="250"/>
    </location>
</feature>
<dbReference type="InterPro" id="IPR036188">
    <property type="entry name" value="FAD/NAD-bd_sf"/>
</dbReference>
<organism evidence="15 16">
    <name type="scientific">Luteimonas rhizosphaericola</name>
    <dbReference type="NCBI Taxonomy" id="3042024"/>
    <lineage>
        <taxon>Bacteria</taxon>
        <taxon>Pseudomonadati</taxon>
        <taxon>Pseudomonadota</taxon>
        <taxon>Gammaproteobacteria</taxon>
        <taxon>Lysobacterales</taxon>
        <taxon>Lysobacteraceae</taxon>
        <taxon>Luteimonas</taxon>
    </lineage>
</organism>
<dbReference type="Proteomes" id="UP001156831">
    <property type="component" value="Unassembled WGS sequence"/>
</dbReference>
<dbReference type="NCBIfam" id="TIGR01350">
    <property type="entry name" value="lipoamide_DH"/>
    <property type="match status" value="1"/>
</dbReference>
<dbReference type="InterPro" id="IPR003016">
    <property type="entry name" value="2-oxoA_DH_lipoyl-BS"/>
</dbReference>
<keyword evidence="6 12" id="KW-0274">FAD</keyword>
<keyword evidence="7 12" id="KW-0560">Oxidoreductase</keyword>
<dbReference type="Gene3D" id="3.30.390.30">
    <property type="match status" value="1"/>
</dbReference>
<dbReference type="SUPFAM" id="SSF55424">
    <property type="entry name" value="FAD/NAD-linked reductases, dimerisation (C-terminal) domain"/>
    <property type="match status" value="1"/>
</dbReference>
<gene>
    <name evidence="15" type="primary">lpdA</name>
    <name evidence="15" type="ORF">QFW80_13805</name>
</gene>
<comment type="miscellaneous">
    <text evidence="12">The active site is a redox-active disulfide bond.</text>
</comment>
<dbReference type="PROSITE" id="PS50968">
    <property type="entry name" value="BIOTINYL_LIPOYL"/>
    <property type="match status" value="2"/>
</dbReference>
<comment type="cofactor">
    <cofactor evidence="1">
        <name>(R)-lipoate</name>
        <dbReference type="ChEBI" id="CHEBI:83088"/>
    </cofactor>
</comment>
<accession>A0ABT6JLP1</accession>
<dbReference type="PANTHER" id="PTHR22912:SF160">
    <property type="entry name" value="DIHYDROLIPOYL DEHYDROGENASE"/>
    <property type="match status" value="1"/>
</dbReference>
<keyword evidence="9" id="KW-1015">Disulfide bond</keyword>
<evidence type="ECO:0000256" key="11">
    <source>
        <dbReference type="ARBA" id="ARBA00049187"/>
    </source>
</evidence>
<comment type="caution">
    <text evidence="15">The sequence shown here is derived from an EMBL/GenBank/DDBJ whole genome shotgun (WGS) entry which is preliminary data.</text>
</comment>
<comment type="cofactor">
    <cofactor evidence="12">
        <name>FAD</name>
        <dbReference type="ChEBI" id="CHEBI:57692"/>
    </cofactor>
    <text evidence="12">Binds 1 FAD per subunit.</text>
</comment>
<dbReference type="InterPro" id="IPR004099">
    <property type="entry name" value="Pyr_nucl-diS_OxRdtase_dimer"/>
</dbReference>
<feature type="domain" description="Lipoyl-binding" evidence="14">
    <location>
        <begin position="127"/>
        <end position="203"/>
    </location>
</feature>
<dbReference type="Pfam" id="PF02852">
    <property type="entry name" value="Pyr_redox_dim"/>
    <property type="match status" value="1"/>
</dbReference>
<dbReference type="GO" id="GO:0004148">
    <property type="term" value="F:dihydrolipoyl dehydrogenase (NADH) activity"/>
    <property type="evidence" value="ECO:0007669"/>
    <property type="project" value="UniProtKB-EC"/>
</dbReference>
<comment type="catalytic activity">
    <reaction evidence="11 12">
        <text>N(6)-[(R)-dihydrolipoyl]-L-lysyl-[protein] + NAD(+) = N(6)-[(R)-lipoyl]-L-lysyl-[protein] + NADH + H(+)</text>
        <dbReference type="Rhea" id="RHEA:15045"/>
        <dbReference type="Rhea" id="RHEA-COMP:10474"/>
        <dbReference type="Rhea" id="RHEA-COMP:10475"/>
        <dbReference type="ChEBI" id="CHEBI:15378"/>
        <dbReference type="ChEBI" id="CHEBI:57540"/>
        <dbReference type="ChEBI" id="CHEBI:57945"/>
        <dbReference type="ChEBI" id="CHEBI:83099"/>
        <dbReference type="ChEBI" id="CHEBI:83100"/>
        <dbReference type="EC" id="1.8.1.4"/>
    </reaction>
</comment>
<comment type="similarity">
    <text evidence="2 12">Belongs to the class-I pyridine nucleotide-disulfide oxidoreductase family.</text>
</comment>
<dbReference type="PROSITE" id="PS00076">
    <property type="entry name" value="PYRIDINE_REDOX_1"/>
    <property type="match status" value="1"/>
</dbReference>
<evidence type="ECO:0000256" key="6">
    <source>
        <dbReference type="ARBA" id="ARBA00022827"/>
    </source>
</evidence>
<evidence type="ECO:0000256" key="13">
    <source>
        <dbReference type="SAM" id="MobiDB-lite"/>
    </source>
</evidence>
<evidence type="ECO:0000256" key="3">
    <source>
        <dbReference type="ARBA" id="ARBA00012608"/>
    </source>
</evidence>
<evidence type="ECO:0000256" key="9">
    <source>
        <dbReference type="ARBA" id="ARBA00023157"/>
    </source>
</evidence>
<dbReference type="Gene3D" id="3.50.50.60">
    <property type="entry name" value="FAD/NAD(P)-binding domain"/>
    <property type="match status" value="2"/>
</dbReference>
<keyword evidence="4 12" id="KW-0285">Flavoprotein</keyword>
<proteinExistence type="inferred from homology"/>
<dbReference type="PANTHER" id="PTHR22912">
    <property type="entry name" value="DISULFIDE OXIDOREDUCTASE"/>
    <property type="match status" value="1"/>
</dbReference>
<dbReference type="InterPro" id="IPR012999">
    <property type="entry name" value="Pyr_OxRdtase_I_AS"/>
</dbReference>
<feature type="region of interest" description="Disordered" evidence="13">
    <location>
        <begin position="84"/>
        <end position="130"/>
    </location>
</feature>
<evidence type="ECO:0000256" key="12">
    <source>
        <dbReference type="RuleBase" id="RU003692"/>
    </source>
</evidence>
<reference evidence="15 16" key="1">
    <citation type="submission" date="2023-04" db="EMBL/GenBank/DDBJ databases">
        <title>Luteimonas sp. M1R5S18.</title>
        <authorList>
            <person name="Sun J.-Q."/>
        </authorList>
    </citation>
    <scope>NUCLEOTIDE SEQUENCE [LARGE SCALE GENOMIC DNA]</scope>
    <source>
        <strain evidence="15 16">M1R5S18</strain>
    </source>
</reference>
<evidence type="ECO:0000256" key="7">
    <source>
        <dbReference type="ARBA" id="ARBA00023002"/>
    </source>
</evidence>
<dbReference type="Gene3D" id="2.40.50.100">
    <property type="match status" value="2"/>
</dbReference>
<dbReference type="PROSITE" id="PS00189">
    <property type="entry name" value="LIPOYL"/>
    <property type="match status" value="2"/>
</dbReference>
<evidence type="ECO:0000256" key="10">
    <source>
        <dbReference type="ARBA" id="ARBA00023284"/>
    </source>
</evidence>
<sequence>MANTIEVKVPDIGGYEDVPVIEVLVAVGDTVAKDQGLVTLESDKATMEVPASAAGVVKELKVKVGDTLSEGAVVVVLEAEGGAASADAGKPAAPPASSPAPPRDAPAADRPAPSPQPAAGAASAGSGGRVEATVPDIGGYSDVPVIEVLVAVGDTVARDQGLVTLESDKATMEVPSTAAGVIAELRVKVGDTLSEGAVVAVIETGEASVSAESSAPSSGQKVAPGSKPPVAPSPRAPAEPEPLQAAGPSGRQADVECRVLVLGAGPGGYTAAFRAADLGLDTVLVERYAALGGVCLNVGCIPSKALLHAADVIEQASHASEYGVDFGKPKIALDKLRTYKEKVVGQLTKGLAGMAKQRKVRVVQGTGRFVSANELEVAGDDGKTQLLRFEQCIIAAGSQALKLPGFPWDDPRVMDSTDALELADVPSRLLVVGGGIIGLEMATVYRGLGSEVTVVELADQLMPGADKDLVKPLADRLKKGGVSTHLKTKVVEARAGKKGIEVDFEGENIPEGKLFDRVLVAVGRSPNGKKIDADKAGVRVTERGFIEVDAQMRTNVPHIFAIGDVIGQPMLAHKATHEGKLAAEVAAGEKKEWVARVIPSVAYTDPEIAWVGVTETEARAKGLKVGVGKFPWAASGRAIGLSRTEGFTKLVFDEATHRIIGAGIVGVHAGELIAEAALAIEMGCEVADIGHTIHPHPTLSESVGMAAEVFDGTITDLYLPKKK</sequence>
<feature type="compositionally biased region" description="Pro residues" evidence="13">
    <location>
        <begin position="226"/>
        <end position="240"/>
    </location>
</feature>
<evidence type="ECO:0000313" key="15">
    <source>
        <dbReference type="EMBL" id="MDH5831593.1"/>
    </source>
</evidence>
<evidence type="ECO:0000313" key="16">
    <source>
        <dbReference type="Proteomes" id="UP001156831"/>
    </source>
</evidence>
<dbReference type="InterPro" id="IPR023753">
    <property type="entry name" value="FAD/NAD-binding_dom"/>
</dbReference>
<evidence type="ECO:0000259" key="14">
    <source>
        <dbReference type="PROSITE" id="PS50968"/>
    </source>
</evidence>
<dbReference type="InterPro" id="IPR050151">
    <property type="entry name" value="Class-I_Pyr_Nuc-Dis_Oxidored"/>
</dbReference>
<dbReference type="InterPro" id="IPR006258">
    <property type="entry name" value="Lipoamide_DH"/>
</dbReference>
<dbReference type="InterPro" id="IPR011053">
    <property type="entry name" value="Single_hybrid_motif"/>
</dbReference>
<evidence type="ECO:0000256" key="2">
    <source>
        <dbReference type="ARBA" id="ARBA00007532"/>
    </source>
</evidence>
<dbReference type="InterPro" id="IPR000089">
    <property type="entry name" value="Biotin_lipoyl"/>
</dbReference>
<feature type="compositionally biased region" description="Pro residues" evidence="13">
    <location>
        <begin position="92"/>
        <end position="104"/>
    </location>
</feature>
<evidence type="ECO:0000256" key="8">
    <source>
        <dbReference type="ARBA" id="ARBA00023027"/>
    </source>
</evidence>
<keyword evidence="5" id="KW-0450">Lipoyl</keyword>
<feature type="compositionally biased region" description="Low complexity" evidence="13">
    <location>
        <begin position="209"/>
        <end position="218"/>
    </location>
</feature>
<name>A0ABT6JLP1_9GAMM</name>
<evidence type="ECO:0000256" key="4">
    <source>
        <dbReference type="ARBA" id="ARBA00022630"/>
    </source>
</evidence>
<keyword evidence="16" id="KW-1185">Reference proteome</keyword>
<dbReference type="PRINTS" id="PR00411">
    <property type="entry name" value="PNDRDTASEI"/>
</dbReference>
<evidence type="ECO:0000256" key="5">
    <source>
        <dbReference type="ARBA" id="ARBA00022823"/>
    </source>
</evidence>
<dbReference type="EC" id="1.8.1.4" evidence="3 12"/>
<dbReference type="Pfam" id="PF00364">
    <property type="entry name" value="Biotin_lipoyl"/>
    <property type="match status" value="2"/>
</dbReference>
<feature type="domain" description="Lipoyl-binding" evidence="14">
    <location>
        <begin position="4"/>
        <end position="78"/>
    </location>
</feature>
<dbReference type="RefSeq" id="WP_280602554.1">
    <property type="nucleotide sequence ID" value="NZ_JARXRN010000028.1"/>
</dbReference>
<dbReference type="EMBL" id="JARXRN010000028">
    <property type="protein sequence ID" value="MDH5831593.1"/>
    <property type="molecule type" value="Genomic_DNA"/>
</dbReference>
<dbReference type="Pfam" id="PF07992">
    <property type="entry name" value="Pyr_redox_2"/>
    <property type="match status" value="1"/>
</dbReference>
<dbReference type="CDD" id="cd06849">
    <property type="entry name" value="lipoyl_domain"/>
    <property type="match status" value="2"/>
</dbReference>
<dbReference type="PRINTS" id="PR00368">
    <property type="entry name" value="FADPNR"/>
</dbReference>
<dbReference type="InterPro" id="IPR016156">
    <property type="entry name" value="FAD/NAD-linked_Rdtase_dimer_sf"/>
</dbReference>
<keyword evidence="8 12" id="KW-0520">NAD</keyword>
<protein>
    <recommendedName>
        <fullName evidence="3 12">Dihydrolipoyl dehydrogenase</fullName>
        <ecNumber evidence="3 12">1.8.1.4</ecNumber>
    </recommendedName>
</protein>
<evidence type="ECO:0000256" key="1">
    <source>
        <dbReference type="ARBA" id="ARBA00001938"/>
    </source>
</evidence>
<dbReference type="SUPFAM" id="SSF51905">
    <property type="entry name" value="FAD/NAD(P)-binding domain"/>
    <property type="match status" value="1"/>
</dbReference>